<gene>
    <name evidence="1" type="ORF">V8G54_002509</name>
</gene>
<dbReference type="AlphaFoldDB" id="A0AAQ3PAA9"/>
<evidence type="ECO:0000313" key="2">
    <source>
        <dbReference type="Proteomes" id="UP001374535"/>
    </source>
</evidence>
<keyword evidence="2" id="KW-1185">Reference proteome</keyword>
<sequence length="119" mass="13456">MGSALRPINPCQSSVRVPLRKLDADKSWQVVFITVTSISAMFVEQGEVQLVRHYFSCKGTVYLEPLGPFSPLRKPNQWPHSGTVPASPHWTWEIIGFYEGFGRVDEVVINGREVEQRNA</sequence>
<accession>A0AAQ3PAA9</accession>
<evidence type="ECO:0000313" key="1">
    <source>
        <dbReference type="EMBL" id="WVZ23965.1"/>
    </source>
</evidence>
<name>A0AAQ3PAA9_VIGMU</name>
<dbReference type="EMBL" id="CP144700">
    <property type="protein sequence ID" value="WVZ23965.1"/>
    <property type="molecule type" value="Genomic_DNA"/>
</dbReference>
<dbReference type="Proteomes" id="UP001374535">
    <property type="component" value="Chromosome 1"/>
</dbReference>
<protein>
    <submittedName>
        <fullName evidence="1">Uncharacterized protein</fullName>
    </submittedName>
</protein>
<reference evidence="1 2" key="1">
    <citation type="journal article" date="2023" name="Life. Sci Alliance">
        <title>Evolutionary insights into 3D genome organization and epigenetic landscape of Vigna mungo.</title>
        <authorList>
            <person name="Junaid A."/>
            <person name="Singh B."/>
            <person name="Bhatia S."/>
        </authorList>
    </citation>
    <scope>NUCLEOTIDE SEQUENCE [LARGE SCALE GENOMIC DNA]</scope>
    <source>
        <strain evidence="1">Urdbean</strain>
    </source>
</reference>
<proteinExistence type="predicted"/>
<organism evidence="1 2">
    <name type="scientific">Vigna mungo</name>
    <name type="common">Black gram</name>
    <name type="synonym">Phaseolus mungo</name>
    <dbReference type="NCBI Taxonomy" id="3915"/>
    <lineage>
        <taxon>Eukaryota</taxon>
        <taxon>Viridiplantae</taxon>
        <taxon>Streptophyta</taxon>
        <taxon>Embryophyta</taxon>
        <taxon>Tracheophyta</taxon>
        <taxon>Spermatophyta</taxon>
        <taxon>Magnoliopsida</taxon>
        <taxon>eudicotyledons</taxon>
        <taxon>Gunneridae</taxon>
        <taxon>Pentapetalae</taxon>
        <taxon>rosids</taxon>
        <taxon>fabids</taxon>
        <taxon>Fabales</taxon>
        <taxon>Fabaceae</taxon>
        <taxon>Papilionoideae</taxon>
        <taxon>50 kb inversion clade</taxon>
        <taxon>NPAAA clade</taxon>
        <taxon>indigoferoid/millettioid clade</taxon>
        <taxon>Phaseoleae</taxon>
        <taxon>Vigna</taxon>
    </lineage>
</organism>